<dbReference type="Pfam" id="PF01095">
    <property type="entry name" value="Pectinesterase"/>
    <property type="match status" value="1"/>
</dbReference>
<dbReference type="EC" id="3.1.1.11" evidence="3"/>
<evidence type="ECO:0000256" key="5">
    <source>
        <dbReference type="ARBA" id="ARBA00023085"/>
    </source>
</evidence>
<evidence type="ECO:0000256" key="4">
    <source>
        <dbReference type="ARBA" id="ARBA00022801"/>
    </source>
</evidence>
<proteinExistence type="inferred from homology"/>
<organism evidence="7">
    <name type="scientific">Brachypodium distachyon</name>
    <name type="common">Purple false brome</name>
    <name type="synonym">Trachynia distachya</name>
    <dbReference type="NCBI Taxonomy" id="15368"/>
    <lineage>
        <taxon>Eukaryota</taxon>
        <taxon>Viridiplantae</taxon>
        <taxon>Streptophyta</taxon>
        <taxon>Embryophyta</taxon>
        <taxon>Tracheophyta</taxon>
        <taxon>Spermatophyta</taxon>
        <taxon>Magnoliopsida</taxon>
        <taxon>Liliopsida</taxon>
        <taxon>Poales</taxon>
        <taxon>Poaceae</taxon>
        <taxon>BOP clade</taxon>
        <taxon>Pooideae</taxon>
        <taxon>Stipodae</taxon>
        <taxon>Brachypodieae</taxon>
        <taxon>Brachypodium</taxon>
    </lineage>
</organism>
<evidence type="ECO:0000313" key="7">
    <source>
        <dbReference type="EnsemblPlants" id="KQK02711"/>
    </source>
</evidence>
<evidence type="ECO:0000256" key="1">
    <source>
        <dbReference type="ARBA" id="ARBA00005184"/>
    </source>
</evidence>
<evidence type="ECO:0000256" key="3">
    <source>
        <dbReference type="ARBA" id="ARBA00013229"/>
    </source>
</evidence>
<protein>
    <recommendedName>
        <fullName evidence="3">pectinesterase</fullName>
        <ecNumber evidence="3">3.1.1.11</ecNumber>
    </recommendedName>
</protein>
<dbReference type="PANTHER" id="PTHR31321:SF134">
    <property type="entry name" value="PECTINESTERASE"/>
    <property type="match status" value="1"/>
</dbReference>
<dbReference type="Gramene" id="KQK02711">
    <property type="protein sequence ID" value="KQK02711"/>
    <property type="gene ID" value="BRADI_2g03212v3"/>
</dbReference>
<name>A0A341H6W4_BRADI</name>
<comment type="pathway">
    <text evidence="1">Glycan metabolism; pectin degradation; 2-dehydro-3-deoxy-D-gluconate from pectin: step 1/5.</text>
</comment>
<dbReference type="OrthoDB" id="2019149at2759"/>
<dbReference type="STRING" id="15368.A0A0Q3FTX5"/>
<evidence type="ECO:0000256" key="2">
    <source>
        <dbReference type="ARBA" id="ARBA00008891"/>
    </source>
</evidence>
<dbReference type="InterPro" id="IPR011050">
    <property type="entry name" value="Pectin_lyase_fold/virulence"/>
</dbReference>
<reference evidence="7" key="1">
    <citation type="journal article" date="2010" name="Nature">
        <title>Genome sequencing and analysis of the model grass Brachypodium distachyon.</title>
        <authorList>
            <consortium name="International Brachypodium Initiative"/>
        </authorList>
    </citation>
    <scope>NUCLEOTIDE SEQUENCE [LARGE SCALE GENOMIC DNA]</scope>
    <source>
        <strain evidence="7">cv. Bd21</strain>
    </source>
</reference>
<accession>A0A341H6W4</accession>
<evidence type="ECO:0000259" key="6">
    <source>
        <dbReference type="Pfam" id="PF01095"/>
    </source>
</evidence>
<dbReference type="Proteomes" id="UP000008810">
    <property type="component" value="Chromosome 2"/>
</dbReference>
<keyword evidence="4" id="KW-0378">Hydrolase</keyword>
<keyword evidence="8" id="KW-1185">Reference proteome</keyword>
<dbReference type="InterPro" id="IPR000070">
    <property type="entry name" value="Pectinesterase_cat"/>
</dbReference>
<dbReference type="Gene3D" id="2.160.20.10">
    <property type="entry name" value="Single-stranded right-handed beta-helix, Pectin lyase-like"/>
    <property type="match status" value="1"/>
</dbReference>
<dbReference type="EnsemblPlants" id="KQK02711">
    <property type="protein sequence ID" value="KQK02711"/>
    <property type="gene ID" value="BRADI_2g03212v3"/>
</dbReference>
<keyword evidence="5" id="KW-0063">Aspartyl esterase</keyword>
<dbReference type="InterPro" id="IPR012334">
    <property type="entry name" value="Pectin_lyas_fold"/>
</dbReference>
<sequence length="349" mass="38883">MILFDNGFDAPSSYLLGSAGLCGRGTCDHGTAASWRRHQESPVTTVWIIVRNISVNPNGQANFDTVQSAIDAVPANNPGWIRIHVASGVYREKVTIPMNKTFIMLEGDGRENTSIEWDDYNSTDHSHHRNVHVDATATFDCSADNFIARSISFKGVRPAVAAQVSGDRVSFYNCGFISVQDVCIVMRMKNRHLSDLQGRHLYQNCYIEGGIDFIFGHARSIFQLPAGIAPGFITAHGRWEAEQHDEFVFTECTVDGVTPVYLGRAWRDFARVIFYRTSMSSIVVRRGWSAWHSVGHERNLTMLECECTGQGSNRTGRAPWSRAVSATQIARFTSLSYISADGWIEAQPH</sequence>
<evidence type="ECO:0000313" key="8">
    <source>
        <dbReference type="Proteomes" id="UP000008810"/>
    </source>
</evidence>
<reference evidence="7" key="2">
    <citation type="submission" date="2018-08" db="UniProtKB">
        <authorList>
            <consortium name="EnsemblPlants"/>
        </authorList>
    </citation>
    <scope>IDENTIFICATION</scope>
    <source>
        <strain evidence="7">cv. Bd21</strain>
    </source>
</reference>
<dbReference type="PANTHER" id="PTHR31321">
    <property type="entry name" value="ACYL-COA THIOESTER HYDROLASE YBHC-RELATED"/>
    <property type="match status" value="1"/>
</dbReference>
<feature type="domain" description="Pectinesterase catalytic" evidence="6">
    <location>
        <begin position="52"/>
        <end position="340"/>
    </location>
</feature>
<comment type="similarity">
    <text evidence="2">Belongs to the pectinesterase family.</text>
</comment>
<dbReference type="SUPFAM" id="SSF51126">
    <property type="entry name" value="Pectin lyase-like"/>
    <property type="match status" value="1"/>
</dbReference>
<dbReference type="UniPathway" id="UPA00545">
    <property type="reaction ID" value="UER00823"/>
</dbReference>